<feature type="domain" description="CMP/dCMP-type deaminase" evidence="3">
    <location>
        <begin position="28"/>
        <end position="112"/>
    </location>
</feature>
<dbReference type="Pfam" id="PF00383">
    <property type="entry name" value="dCMP_cyt_deam_1"/>
    <property type="match status" value="1"/>
</dbReference>
<evidence type="ECO:0000256" key="1">
    <source>
        <dbReference type="ARBA" id="ARBA00022723"/>
    </source>
</evidence>
<dbReference type="RefSeq" id="WP_149637445.1">
    <property type="nucleotide sequence ID" value="NZ_VNIP01000014.1"/>
</dbReference>
<dbReference type="GO" id="GO:0008270">
    <property type="term" value="F:zinc ion binding"/>
    <property type="evidence" value="ECO:0007669"/>
    <property type="project" value="InterPro"/>
</dbReference>
<dbReference type="CDD" id="cd01285">
    <property type="entry name" value="nucleoside_deaminase"/>
    <property type="match status" value="1"/>
</dbReference>
<evidence type="ECO:0000256" key="2">
    <source>
        <dbReference type="ARBA" id="ARBA00022833"/>
    </source>
</evidence>
<dbReference type="Proteomes" id="UP000323608">
    <property type="component" value="Unassembled WGS sequence"/>
</dbReference>
<proteinExistence type="predicted"/>
<dbReference type="GO" id="GO:0016787">
    <property type="term" value="F:hydrolase activity"/>
    <property type="evidence" value="ECO:0007669"/>
    <property type="project" value="InterPro"/>
</dbReference>
<evidence type="ECO:0000313" key="4">
    <source>
        <dbReference type="EMBL" id="KAA1176990.1"/>
    </source>
</evidence>
<reference evidence="4 5" key="1">
    <citation type="submission" date="2019-07" db="EMBL/GenBank/DDBJ databases">
        <title>The Draft Genome Sequence of Rhizobium tropici SARCC-755 Associated with Superior Nodulation on Pigeonpea (Cajanus cajan (L.) Millsp.).</title>
        <authorList>
            <person name="Bopape F.L."/>
            <person name="Hassen A.I."/>
            <person name="Swanevelder Z.H."/>
            <person name="Gwata E.T."/>
        </authorList>
    </citation>
    <scope>NUCLEOTIDE SEQUENCE [LARGE SCALE GENOMIC DNA]</scope>
    <source>
        <strain evidence="4 5">SARCC-755</strain>
    </source>
</reference>
<dbReference type="OrthoDB" id="7768233at2"/>
<dbReference type="SUPFAM" id="SSF53927">
    <property type="entry name" value="Cytidine deaminase-like"/>
    <property type="match status" value="1"/>
</dbReference>
<dbReference type="AlphaFoldDB" id="A0A5B0VQM2"/>
<dbReference type="Gene3D" id="3.40.140.10">
    <property type="entry name" value="Cytidine Deaminase, domain 2"/>
    <property type="match status" value="1"/>
</dbReference>
<dbReference type="InterPro" id="IPR016192">
    <property type="entry name" value="APOBEC/CMP_deaminase_Zn-bd"/>
</dbReference>
<gene>
    <name evidence="4" type="ORF">FP026_25855</name>
</gene>
<keyword evidence="2" id="KW-0862">Zinc</keyword>
<dbReference type="EMBL" id="VNIP01000014">
    <property type="protein sequence ID" value="KAA1176990.1"/>
    <property type="molecule type" value="Genomic_DNA"/>
</dbReference>
<name>A0A5B0VQM2_RHITR</name>
<dbReference type="InterPro" id="IPR002125">
    <property type="entry name" value="CMP_dCMP_dom"/>
</dbReference>
<keyword evidence="1" id="KW-0479">Metal-binding</keyword>
<comment type="caution">
    <text evidence="4">The sequence shown here is derived from an EMBL/GenBank/DDBJ whole genome shotgun (WGS) entry which is preliminary data.</text>
</comment>
<dbReference type="PROSITE" id="PS00903">
    <property type="entry name" value="CYT_DCMP_DEAMINASES_1"/>
    <property type="match status" value="1"/>
</dbReference>
<protein>
    <submittedName>
        <fullName evidence="4">Nucleoside deaminase</fullName>
    </submittedName>
</protein>
<evidence type="ECO:0000313" key="5">
    <source>
        <dbReference type="Proteomes" id="UP000323608"/>
    </source>
</evidence>
<dbReference type="InterPro" id="IPR016193">
    <property type="entry name" value="Cytidine_deaminase-like"/>
</dbReference>
<accession>A0A5B0VQM2</accession>
<sequence>MVGPNDENLLLNALPAALENHVLPLTQQGVSRGNKIFGAALLRKDDYSVVLAETNNEIESPLWHGEIHALKRFSELPAPKRPPPKDLIFLSTHEPCPMCLSAITWAGFDNFYSFFTHEDSRDAFSIPHDLKILKEVFGLAPGQYRRQNAFWHSRFIRDMIAVSDETVRSHFEERASAIADKYASLSVLYQQGKHQNAIPLN</sequence>
<organism evidence="4 5">
    <name type="scientific">Rhizobium tropici</name>
    <dbReference type="NCBI Taxonomy" id="398"/>
    <lineage>
        <taxon>Bacteria</taxon>
        <taxon>Pseudomonadati</taxon>
        <taxon>Pseudomonadota</taxon>
        <taxon>Alphaproteobacteria</taxon>
        <taxon>Hyphomicrobiales</taxon>
        <taxon>Rhizobiaceae</taxon>
        <taxon>Rhizobium/Agrobacterium group</taxon>
        <taxon>Rhizobium</taxon>
    </lineage>
</organism>
<evidence type="ECO:0000259" key="3">
    <source>
        <dbReference type="Pfam" id="PF00383"/>
    </source>
</evidence>